<gene>
    <name evidence="1" type="ORF">L3Q82_009104</name>
</gene>
<evidence type="ECO:0000313" key="1">
    <source>
        <dbReference type="EMBL" id="KAI3377190.1"/>
    </source>
</evidence>
<dbReference type="EMBL" id="CM041531">
    <property type="protein sequence ID" value="KAI3377190.1"/>
    <property type="molecule type" value="Genomic_DNA"/>
</dbReference>
<reference evidence="1" key="1">
    <citation type="submission" date="2022-04" db="EMBL/GenBank/DDBJ databases">
        <title>Jade perch genome.</title>
        <authorList>
            <person name="Chao B."/>
        </authorList>
    </citation>
    <scope>NUCLEOTIDE SEQUENCE</scope>
    <source>
        <strain evidence="1">CB-2022</strain>
    </source>
</reference>
<accession>A0ACB8XAR7</accession>
<comment type="caution">
    <text evidence="1">The sequence shown here is derived from an EMBL/GenBank/DDBJ whole genome shotgun (WGS) entry which is preliminary data.</text>
</comment>
<keyword evidence="2" id="KW-1185">Reference proteome</keyword>
<name>A0ACB8XAR7_9TELE</name>
<sequence length="1440" mass="162814">MSTVSESLVGSSRSLSAAKRHKSIRKNSRRIYSAYQDQHHGDSNTVWMEISVTGMYLNRATDQAMIHCVSLCSSSDDEDKEDERVDSNDPEEMFQNIQYQKEIIANIRTRPWPMRRKLKVLKQAREIVLKYEGRLTRTRGYQTAGADLLKKLSRVLYNIMVLFIPWEVRIKKIESHFGSGVASYFIFLRWLFGINIVLTIMTGAFIVLPEGYLQYSVLFYGYYGRVRKIGSAGYRLPLAYFLVGMAVFAYSFIILLRKMAKNSRLSLASASDENFTFCWRVFCAWDYLIGNPEAAESKGAAIVNNIRVRNKHDTQSPLSVDCSKVLKQNMRPAYSKIYFSAQEAIVEEQEKKKDTSLAVLISLRILANILVLLSLAGSIYIIYFVVDRSQKLEQEKPELTLWEKNEVSVVVSLITMIAPSAFELVAQLEMYHPRTSLRFQLARVLVLYLGNLYSLIIALLDKVNSMSSAVPVNPGNWSDSSSFLATISQPEAESLSTLVSEISEHRNSTIATVLYITNSGRSSSGAVSNQTVLFEKNTRSQQDQCWETYVGQEMLKLSIIDMIFTVASILLIDFIRGLVVRYLSDCCCWDLESKFPEYGEFKIAENVLHLIYNQGMIWMGAFFSPCLPAFNVLKLIGLMYLRSWAVLTCNVPHQQVFRASRSNNFYLAMLLFMLFLCMLPTIFAIVRYRPSQHCGPFSGQEKIYDIISETVASDFPLWFSKVMSYVTSPVVVLPALLLLFMLIYYLQAIARSLKFTNNQLRMQLQTERTEDKKKVFQMAAARLQTPEAAVDKKPDQQESDITSQEASIHTPSPRRNGSVTNFQSPIHRGNSIRTITQSASRADLNRGRVAGSARSPTVTILPKHRVEHIPNRPPPFLGGPSGTCRSKSYHHMAHMPPARYSDSIHSDPLYRKTIRSIHPVEAAGIITAQSYAGRRGHTTRYVIVNEHEPRKKLLRSATRIPRHYLMEEPAEILELYPRNIKRYAPRATHHQPHPQRSHPSQQHLSEEEEEEEEGKGRRRMSLGKTHRPRSLSDLHHLAHFYIGDRVEGHVSKGKDSHAARGRYAAQEEDEEEDGEGEMDWGDLESHSRLQASVRGADPLLVRTRRHIHSPGRHCQSPARTRHMESHVKPKTRPKLETPLTESDSASLASSSDQQNSSTDQYIQVIHNKERYLKSDARQGKLAKKKSKTSFDLNVTESNDLVCSNRALLQQTRTPAAVCSVGGLAFTVTVMDYEHKAKTVADCLMGYKRDESGWKVCKKSNDVVVSWRPSSEFPGNVYKGDGIVNGSPEKVWECLKPVPNGLRVKWDNNVKKFELLEQITEDISICRTVTPSAAMGIIAPRDFVDVILVKQYEDGTISSNATNVSHLGCPPQSGYVRGFNHPCGCICVPISGEPNKTHVFSFFQTDLGGLLPRSVVDSFFPSSMAEFYSNLAKAVKSLKDL</sequence>
<evidence type="ECO:0000313" key="2">
    <source>
        <dbReference type="Proteomes" id="UP000831701"/>
    </source>
</evidence>
<dbReference type="Proteomes" id="UP000831701">
    <property type="component" value="Chromosome 1"/>
</dbReference>
<proteinExistence type="predicted"/>
<organism evidence="1 2">
    <name type="scientific">Scortum barcoo</name>
    <name type="common">barcoo grunter</name>
    <dbReference type="NCBI Taxonomy" id="214431"/>
    <lineage>
        <taxon>Eukaryota</taxon>
        <taxon>Metazoa</taxon>
        <taxon>Chordata</taxon>
        <taxon>Craniata</taxon>
        <taxon>Vertebrata</taxon>
        <taxon>Euteleostomi</taxon>
        <taxon>Actinopterygii</taxon>
        <taxon>Neopterygii</taxon>
        <taxon>Teleostei</taxon>
        <taxon>Neoteleostei</taxon>
        <taxon>Acanthomorphata</taxon>
        <taxon>Eupercaria</taxon>
        <taxon>Centrarchiformes</taxon>
        <taxon>Terapontoidei</taxon>
        <taxon>Terapontidae</taxon>
        <taxon>Scortum</taxon>
    </lineage>
</organism>
<protein>
    <submittedName>
        <fullName evidence="1">Uncharacterized protein</fullName>
    </submittedName>
</protein>